<dbReference type="Proteomes" id="UP000035740">
    <property type="component" value="Chromosome 5"/>
</dbReference>
<proteinExistence type="predicted"/>
<name>A0A0J8F701_BETVV</name>
<accession>A0A0J8F701</accession>
<reference evidence="1 2" key="1">
    <citation type="journal article" date="2014" name="Nature">
        <title>The genome of the recently domesticated crop plant sugar beet (Beta vulgaris).</title>
        <authorList>
            <person name="Dohm J.C."/>
            <person name="Minoche A.E."/>
            <person name="Holtgrawe D."/>
            <person name="Capella-Gutierrez S."/>
            <person name="Zakrzewski F."/>
            <person name="Tafer H."/>
            <person name="Rupp O."/>
            <person name="Sorensen T.R."/>
            <person name="Stracke R."/>
            <person name="Reinhardt R."/>
            <person name="Goesmann A."/>
            <person name="Kraft T."/>
            <person name="Schulz B."/>
            <person name="Stadler P.F."/>
            <person name="Schmidt T."/>
            <person name="Gabaldon T."/>
            <person name="Lehrach H."/>
            <person name="Weisshaar B."/>
            <person name="Himmelbauer H."/>
        </authorList>
    </citation>
    <scope>NUCLEOTIDE SEQUENCE [LARGE SCALE GENOMIC DNA]</scope>
    <source>
        <tissue evidence="1">Taproot</tissue>
    </source>
</reference>
<dbReference type="EMBL" id="KQ090090">
    <property type="protein sequence ID" value="KMT11741.1"/>
    <property type="molecule type" value="Genomic_DNA"/>
</dbReference>
<organism evidence="1 2">
    <name type="scientific">Beta vulgaris subsp. vulgaris</name>
    <name type="common">Beet</name>
    <dbReference type="NCBI Taxonomy" id="3555"/>
    <lineage>
        <taxon>Eukaryota</taxon>
        <taxon>Viridiplantae</taxon>
        <taxon>Streptophyta</taxon>
        <taxon>Embryophyta</taxon>
        <taxon>Tracheophyta</taxon>
        <taxon>Spermatophyta</taxon>
        <taxon>Magnoliopsida</taxon>
        <taxon>eudicotyledons</taxon>
        <taxon>Gunneridae</taxon>
        <taxon>Pentapetalae</taxon>
        <taxon>Caryophyllales</taxon>
        <taxon>Chenopodiaceae</taxon>
        <taxon>Betoideae</taxon>
        <taxon>Beta</taxon>
    </lineage>
</organism>
<evidence type="ECO:0000313" key="1">
    <source>
        <dbReference type="EMBL" id="KMT11741.1"/>
    </source>
</evidence>
<gene>
    <name evidence="1" type="ORF">BVRB_5g105750</name>
</gene>
<protein>
    <submittedName>
        <fullName evidence="1">Uncharacterized protein</fullName>
    </submittedName>
</protein>
<sequence>MQSPLATRLTLEALGLIRSGASLSKCHQHNINPKQHVKQK</sequence>
<keyword evidence="2" id="KW-1185">Reference proteome</keyword>
<evidence type="ECO:0000313" key="2">
    <source>
        <dbReference type="Proteomes" id="UP000035740"/>
    </source>
</evidence>
<dbReference type="AlphaFoldDB" id="A0A0J8F701"/>
<dbReference type="Gramene" id="KMT11741">
    <property type="protein sequence ID" value="KMT11741"/>
    <property type="gene ID" value="BVRB_5g105750"/>
</dbReference>